<name>A0A2W5N5P1_RHOSU</name>
<keyword evidence="2" id="KW-0732">Signal</keyword>
<reference evidence="3 4" key="1">
    <citation type="submission" date="2017-08" db="EMBL/GenBank/DDBJ databases">
        <title>Infants hospitalized years apart are colonized by the same room-sourced microbial strains.</title>
        <authorList>
            <person name="Brooks B."/>
            <person name="Olm M.R."/>
            <person name="Firek B.A."/>
            <person name="Baker R."/>
            <person name="Thomas B.C."/>
            <person name="Morowitz M.J."/>
            <person name="Banfield J.F."/>
        </authorList>
    </citation>
    <scope>NUCLEOTIDE SEQUENCE [LARGE SCALE GENOMIC DNA]</scope>
    <source>
        <strain evidence="3">S2_005_002_R2_34</strain>
    </source>
</reference>
<dbReference type="AlphaFoldDB" id="A0A2W5N5P1"/>
<dbReference type="Pfam" id="PF06776">
    <property type="entry name" value="IalB"/>
    <property type="match status" value="1"/>
</dbReference>
<gene>
    <name evidence="3" type="ORF">DI556_15585</name>
</gene>
<evidence type="ECO:0000256" key="2">
    <source>
        <dbReference type="SAM" id="SignalP"/>
    </source>
</evidence>
<dbReference type="EMBL" id="QFPW01000014">
    <property type="protein sequence ID" value="PZQ47918.1"/>
    <property type="molecule type" value="Genomic_DNA"/>
</dbReference>
<evidence type="ECO:0000313" key="4">
    <source>
        <dbReference type="Proteomes" id="UP000249185"/>
    </source>
</evidence>
<sequence length="251" mass="25213">MQFDANRLILATALGLGLAAPAFAQDATPPAPEAPAAEAPAAPAPAAPAPAPAAPAPAGEAAPQGQPTDANPAAPEAQEVIRETFGDWQVRCANEGAECFLYQLALDDAKNPVAEVSLVKLPAGGEAVAGVTVVSPLGTLLTTGVALQIDGNQARQYPFNWCSQVGCFARFGLTQDSITAMKRGKGGKIMLVSVAAPDRPIALDLSLTGFTAAFDSLATPAGAPVPAAPAPAAQPARPPQPTMPSLAPSNN</sequence>
<dbReference type="Gene3D" id="2.60.40.1880">
    <property type="entry name" value="Invasion associated locus B (IalB) protein"/>
    <property type="match status" value="1"/>
</dbReference>
<proteinExistence type="predicted"/>
<organism evidence="3 4">
    <name type="scientific">Rhodovulum sulfidophilum</name>
    <name type="common">Rhodobacter sulfidophilus</name>
    <dbReference type="NCBI Taxonomy" id="35806"/>
    <lineage>
        <taxon>Bacteria</taxon>
        <taxon>Pseudomonadati</taxon>
        <taxon>Pseudomonadota</taxon>
        <taxon>Alphaproteobacteria</taxon>
        <taxon>Rhodobacterales</taxon>
        <taxon>Paracoccaceae</taxon>
        <taxon>Rhodovulum</taxon>
    </lineage>
</organism>
<evidence type="ECO:0000256" key="1">
    <source>
        <dbReference type="SAM" id="MobiDB-lite"/>
    </source>
</evidence>
<feature type="compositionally biased region" description="Low complexity" evidence="1">
    <location>
        <begin position="224"/>
        <end position="235"/>
    </location>
</feature>
<feature type="region of interest" description="Disordered" evidence="1">
    <location>
        <begin position="224"/>
        <end position="251"/>
    </location>
</feature>
<feature type="chain" id="PRO_5016099284" evidence="2">
    <location>
        <begin position="25"/>
        <end position="251"/>
    </location>
</feature>
<dbReference type="Proteomes" id="UP000249185">
    <property type="component" value="Unassembled WGS sequence"/>
</dbReference>
<feature type="signal peptide" evidence="2">
    <location>
        <begin position="1"/>
        <end position="24"/>
    </location>
</feature>
<accession>A0A2W5N5P1</accession>
<feature type="region of interest" description="Disordered" evidence="1">
    <location>
        <begin position="26"/>
        <end position="75"/>
    </location>
</feature>
<comment type="caution">
    <text evidence="3">The sequence shown here is derived from an EMBL/GenBank/DDBJ whole genome shotgun (WGS) entry which is preliminary data.</text>
</comment>
<evidence type="ECO:0000313" key="3">
    <source>
        <dbReference type="EMBL" id="PZQ47918.1"/>
    </source>
</evidence>
<dbReference type="InterPro" id="IPR010642">
    <property type="entry name" value="Invasion_prot_B"/>
</dbReference>
<dbReference type="InterPro" id="IPR038696">
    <property type="entry name" value="IalB_sf"/>
</dbReference>
<feature type="compositionally biased region" description="Pro residues" evidence="1">
    <location>
        <begin position="42"/>
        <end position="55"/>
    </location>
</feature>
<protein>
    <submittedName>
        <fullName evidence="3">Invasion associated locus B family protein</fullName>
    </submittedName>
</protein>